<keyword evidence="4 10" id="KW-1003">Cell membrane</keyword>
<dbReference type="RefSeq" id="WP_121346899.1">
    <property type="nucleotide sequence ID" value="NZ_RBLG01000006.1"/>
</dbReference>
<keyword evidence="7 9" id="KW-1133">Transmembrane helix</keyword>
<dbReference type="SUPFAM" id="SSF161098">
    <property type="entry name" value="MetI-like"/>
    <property type="match status" value="1"/>
</dbReference>
<keyword evidence="8 9" id="KW-0472">Membrane</keyword>
<organism evidence="12 13">
    <name type="scientific">Gillisia mitskevichiae</name>
    <dbReference type="NCBI Taxonomy" id="270921"/>
    <lineage>
        <taxon>Bacteria</taxon>
        <taxon>Pseudomonadati</taxon>
        <taxon>Bacteroidota</taxon>
        <taxon>Flavobacteriia</taxon>
        <taxon>Flavobacteriales</taxon>
        <taxon>Flavobacteriaceae</taxon>
        <taxon>Gillisia</taxon>
    </lineage>
</organism>
<gene>
    <name evidence="12" type="ORF">BC962_3115</name>
</gene>
<dbReference type="PROSITE" id="PS50928">
    <property type="entry name" value="ABC_TM1"/>
    <property type="match status" value="1"/>
</dbReference>
<feature type="transmembrane region" description="Helical" evidence="9">
    <location>
        <begin position="255"/>
        <end position="277"/>
    </location>
</feature>
<evidence type="ECO:0000256" key="2">
    <source>
        <dbReference type="ARBA" id="ARBA00007069"/>
    </source>
</evidence>
<dbReference type="InterPro" id="IPR051124">
    <property type="entry name" value="Phosphate_Transport_Permease"/>
</dbReference>
<evidence type="ECO:0000256" key="4">
    <source>
        <dbReference type="ARBA" id="ARBA00022475"/>
    </source>
</evidence>
<dbReference type="InterPro" id="IPR011864">
    <property type="entry name" value="Phosphate_PstC"/>
</dbReference>
<feature type="transmembrane region" description="Helical" evidence="9">
    <location>
        <begin position="12"/>
        <end position="33"/>
    </location>
</feature>
<dbReference type="GO" id="GO:0005315">
    <property type="term" value="F:phosphate transmembrane transporter activity"/>
    <property type="evidence" value="ECO:0007669"/>
    <property type="project" value="InterPro"/>
</dbReference>
<protein>
    <recommendedName>
        <fullName evidence="10">Phosphate transport system permease protein</fullName>
    </recommendedName>
</protein>
<dbReference type="InterPro" id="IPR000515">
    <property type="entry name" value="MetI-like"/>
</dbReference>
<feature type="transmembrane region" description="Helical" evidence="9">
    <location>
        <begin position="104"/>
        <end position="128"/>
    </location>
</feature>
<dbReference type="Pfam" id="PF00528">
    <property type="entry name" value="BPD_transp_1"/>
    <property type="match status" value="1"/>
</dbReference>
<sequence length="290" mass="31809">MLGSTNNIGKYYVYGSTLISAFIVFLIFSILLVNSWEAVTTIGLDLFNLNWNPATREFGIWSMLFGTLVVTFIALLIAVPLGVATAIFTSEILPSTYRIVVKSLLELLAGIPSIIFGLIGIAFFSIWIQNIFDLQSGRTILTAGILLSIMILPTIITLTDDAFNNIPSKYRETAKGLGLYKYEIIKEVLLPIAKPDLKGAILLAFGRALGETMAVMLVIGSIDKIPDPIYNWLSPGQTITSKLGREIAETSFGSVHFSAMIFMGLLLFIIVLILTIISQNSLKSNGRLYE</sequence>
<dbReference type="CDD" id="cd06261">
    <property type="entry name" value="TM_PBP2"/>
    <property type="match status" value="1"/>
</dbReference>
<feature type="transmembrane region" description="Helical" evidence="9">
    <location>
        <begin position="58"/>
        <end position="83"/>
    </location>
</feature>
<dbReference type="PANTHER" id="PTHR30425:SF1">
    <property type="entry name" value="PHOSPHATE TRANSPORT SYSTEM PERMEASE PROTEIN PSTC"/>
    <property type="match status" value="1"/>
</dbReference>
<evidence type="ECO:0000256" key="9">
    <source>
        <dbReference type="RuleBase" id="RU363032"/>
    </source>
</evidence>
<feature type="transmembrane region" description="Helical" evidence="9">
    <location>
        <begin position="140"/>
        <end position="159"/>
    </location>
</feature>
<comment type="subcellular location">
    <subcellularLocation>
        <location evidence="1 9">Cell membrane</location>
        <topology evidence="1 9">Multi-pass membrane protein</topology>
    </subcellularLocation>
</comment>
<evidence type="ECO:0000256" key="5">
    <source>
        <dbReference type="ARBA" id="ARBA00022592"/>
    </source>
</evidence>
<dbReference type="NCBIfam" id="TIGR02138">
    <property type="entry name" value="phosphate_pstC"/>
    <property type="match status" value="1"/>
</dbReference>
<comment type="caution">
    <text evidence="10">Lacks conserved residue(s) required for the propagation of feature annotation.</text>
</comment>
<evidence type="ECO:0000259" key="11">
    <source>
        <dbReference type="PROSITE" id="PS50928"/>
    </source>
</evidence>
<evidence type="ECO:0000256" key="6">
    <source>
        <dbReference type="ARBA" id="ARBA00022692"/>
    </source>
</evidence>
<dbReference type="GO" id="GO:0005886">
    <property type="term" value="C:plasma membrane"/>
    <property type="evidence" value="ECO:0007669"/>
    <property type="project" value="UniProtKB-SubCell"/>
</dbReference>
<comment type="caution">
    <text evidence="12">The sequence shown here is derived from an EMBL/GenBank/DDBJ whole genome shotgun (WGS) entry which is preliminary data.</text>
</comment>
<dbReference type="EMBL" id="RBLG01000006">
    <property type="protein sequence ID" value="RKS42828.1"/>
    <property type="molecule type" value="Genomic_DNA"/>
</dbReference>
<dbReference type="AlphaFoldDB" id="A0A495P084"/>
<comment type="function">
    <text evidence="10">Part of the binding-protein-dependent transport system for phosphate; probably responsible for the translocation of the substrate across the membrane.</text>
</comment>
<keyword evidence="3 9" id="KW-0813">Transport</keyword>
<accession>A0A495P084</accession>
<feature type="domain" description="ABC transmembrane type-1" evidence="11">
    <location>
        <begin position="64"/>
        <end position="278"/>
    </location>
</feature>
<evidence type="ECO:0000256" key="8">
    <source>
        <dbReference type="ARBA" id="ARBA00023136"/>
    </source>
</evidence>
<evidence type="ECO:0000313" key="12">
    <source>
        <dbReference type="EMBL" id="RKS42828.1"/>
    </source>
</evidence>
<keyword evidence="6 9" id="KW-0812">Transmembrane</keyword>
<evidence type="ECO:0000256" key="3">
    <source>
        <dbReference type="ARBA" id="ARBA00022448"/>
    </source>
</evidence>
<evidence type="ECO:0000256" key="1">
    <source>
        <dbReference type="ARBA" id="ARBA00004651"/>
    </source>
</evidence>
<comment type="similarity">
    <text evidence="2 10">Belongs to the binding-protein-dependent transport system permease family. CysTW subfamily.</text>
</comment>
<evidence type="ECO:0000256" key="10">
    <source>
        <dbReference type="RuleBase" id="RU363054"/>
    </source>
</evidence>
<reference evidence="12 13" key="1">
    <citation type="submission" date="2018-10" db="EMBL/GenBank/DDBJ databases">
        <title>Genomic Encyclopedia of Archaeal and Bacterial Type Strains, Phase II (KMG-II): from individual species to whole genera.</title>
        <authorList>
            <person name="Goeker M."/>
        </authorList>
    </citation>
    <scope>NUCLEOTIDE SEQUENCE [LARGE SCALE GENOMIC DNA]</scope>
    <source>
        <strain evidence="12 13">DSM 19839</strain>
    </source>
</reference>
<keyword evidence="5 10" id="KW-0592">Phosphate transport</keyword>
<dbReference type="Proteomes" id="UP000276282">
    <property type="component" value="Unassembled WGS sequence"/>
</dbReference>
<dbReference type="GO" id="GO:0006817">
    <property type="term" value="P:phosphate ion transport"/>
    <property type="evidence" value="ECO:0007669"/>
    <property type="project" value="UniProtKB-KW"/>
</dbReference>
<evidence type="ECO:0000256" key="7">
    <source>
        <dbReference type="ARBA" id="ARBA00022989"/>
    </source>
</evidence>
<dbReference type="OrthoDB" id="9785113at2"/>
<dbReference type="Gene3D" id="1.10.3720.10">
    <property type="entry name" value="MetI-like"/>
    <property type="match status" value="1"/>
</dbReference>
<proteinExistence type="inferred from homology"/>
<name>A0A495P084_9FLAO</name>
<dbReference type="PANTHER" id="PTHR30425">
    <property type="entry name" value="PHOSPHATE TRANSPORT SYSTEM PERMEASE PROTEIN PST"/>
    <property type="match status" value="1"/>
</dbReference>
<keyword evidence="13" id="KW-1185">Reference proteome</keyword>
<dbReference type="InterPro" id="IPR035906">
    <property type="entry name" value="MetI-like_sf"/>
</dbReference>
<evidence type="ECO:0000313" key="13">
    <source>
        <dbReference type="Proteomes" id="UP000276282"/>
    </source>
</evidence>